<organism evidence="2 3">
    <name type="scientific">Kitasatospora paracochleata</name>
    <dbReference type="NCBI Taxonomy" id="58354"/>
    <lineage>
        <taxon>Bacteria</taxon>
        <taxon>Bacillati</taxon>
        <taxon>Actinomycetota</taxon>
        <taxon>Actinomycetes</taxon>
        <taxon>Kitasatosporales</taxon>
        <taxon>Streptomycetaceae</taxon>
        <taxon>Kitasatospora</taxon>
    </lineage>
</organism>
<keyword evidence="1" id="KW-0732">Signal</keyword>
<protein>
    <recommendedName>
        <fullName evidence="4">Secreted protein</fullName>
    </recommendedName>
</protein>
<feature type="signal peptide" evidence="1">
    <location>
        <begin position="1"/>
        <end position="21"/>
    </location>
</feature>
<dbReference type="RefSeq" id="WP_253804383.1">
    <property type="nucleotide sequence ID" value="NZ_BAAAUB010000050.1"/>
</dbReference>
<evidence type="ECO:0008006" key="4">
    <source>
        <dbReference type="Google" id="ProtNLM"/>
    </source>
</evidence>
<reference evidence="2 3" key="1">
    <citation type="submission" date="2022-06" db="EMBL/GenBank/DDBJ databases">
        <title>Sequencing the genomes of 1000 actinobacteria strains.</title>
        <authorList>
            <person name="Klenk H.-P."/>
        </authorList>
    </citation>
    <scope>NUCLEOTIDE SEQUENCE [LARGE SCALE GENOMIC DNA]</scope>
    <source>
        <strain evidence="2 3">DSM 41656</strain>
    </source>
</reference>
<name>A0ABT1JAE4_9ACTN</name>
<comment type="caution">
    <text evidence="2">The sequence shown here is derived from an EMBL/GenBank/DDBJ whole genome shotgun (WGS) entry which is preliminary data.</text>
</comment>
<evidence type="ECO:0000256" key="1">
    <source>
        <dbReference type="SAM" id="SignalP"/>
    </source>
</evidence>
<dbReference type="EMBL" id="JAMZDX010000008">
    <property type="protein sequence ID" value="MCP2314038.1"/>
    <property type="molecule type" value="Genomic_DNA"/>
</dbReference>
<sequence length="73" mass="7962">MRYAIVPRVLLHLLTQPTAPADPVPASNTDLRQTPTEKRLIAAASPLRGGPRHRFRRPMRYATGLPAPVLAAA</sequence>
<feature type="chain" id="PRO_5046231498" description="Secreted protein" evidence="1">
    <location>
        <begin position="22"/>
        <end position="73"/>
    </location>
</feature>
<proteinExistence type="predicted"/>
<dbReference type="Proteomes" id="UP001206483">
    <property type="component" value="Unassembled WGS sequence"/>
</dbReference>
<accession>A0ABT1JAE4</accession>
<evidence type="ECO:0000313" key="2">
    <source>
        <dbReference type="EMBL" id="MCP2314038.1"/>
    </source>
</evidence>
<keyword evidence="3" id="KW-1185">Reference proteome</keyword>
<gene>
    <name evidence="2" type="ORF">FHR36_007237</name>
</gene>
<evidence type="ECO:0000313" key="3">
    <source>
        <dbReference type="Proteomes" id="UP001206483"/>
    </source>
</evidence>